<name>A0ABQ7KY11_BRACM</name>
<sequence>MSFTERTDSKGDGEFHQQKLVSSVERFDLQGFFLSSRSSLIYMHATKLGYFWKSRPYFF</sequence>
<evidence type="ECO:0000313" key="2">
    <source>
        <dbReference type="Proteomes" id="UP000823674"/>
    </source>
</evidence>
<organism evidence="1 2">
    <name type="scientific">Brassica rapa subsp. trilocularis</name>
    <dbReference type="NCBI Taxonomy" id="1813537"/>
    <lineage>
        <taxon>Eukaryota</taxon>
        <taxon>Viridiplantae</taxon>
        <taxon>Streptophyta</taxon>
        <taxon>Embryophyta</taxon>
        <taxon>Tracheophyta</taxon>
        <taxon>Spermatophyta</taxon>
        <taxon>Magnoliopsida</taxon>
        <taxon>eudicotyledons</taxon>
        <taxon>Gunneridae</taxon>
        <taxon>Pentapetalae</taxon>
        <taxon>rosids</taxon>
        <taxon>malvids</taxon>
        <taxon>Brassicales</taxon>
        <taxon>Brassicaceae</taxon>
        <taxon>Brassiceae</taxon>
        <taxon>Brassica</taxon>
    </lineage>
</organism>
<gene>
    <name evidence="1" type="primary">A07p004450.1_BraROA</name>
    <name evidence="1" type="ORF">IGI04_025780</name>
</gene>
<reference evidence="1 2" key="1">
    <citation type="submission" date="2021-03" db="EMBL/GenBank/DDBJ databases">
        <authorList>
            <person name="King G.J."/>
            <person name="Bancroft I."/>
            <person name="Baten A."/>
            <person name="Bloomfield J."/>
            <person name="Borpatragohain P."/>
            <person name="He Z."/>
            <person name="Irish N."/>
            <person name="Irwin J."/>
            <person name="Liu K."/>
            <person name="Mauleon R.P."/>
            <person name="Moore J."/>
            <person name="Morris R."/>
            <person name="Ostergaard L."/>
            <person name="Wang B."/>
            <person name="Wells R."/>
        </authorList>
    </citation>
    <scope>NUCLEOTIDE SEQUENCE [LARGE SCALE GENOMIC DNA]</scope>
    <source>
        <strain evidence="1">R-o-18</strain>
        <tissue evidence="1">Leaf</tissue>
    </source>
</reference>
<protein>
    <submittedName>
        <fullName evidence="1">Uncharacterized protein</fullName>
    </submittedName>
</protein>
<dbReference type="Proteomes" id="UP000823674">
    <property type="component" value="Chromosome A07"/>
</dbReference>
<keyword evidence="2" id="KW-1185">Reference proteome</keyword>
<accession>A0ABQ7KY11</accession>
<proteinExistence type="predicted"/>
<evidence type="ECO:0000313" key="1">
    <source>
        <dbReference type="EMBL" id="KAG5377938.1"/>
    </source>
</evidence>
<dbReference type="EMBL" id="JADBGQ010000009">
    <property type="protein sequence ID" value="KAG5377938.1"/>
    <property type="molecule type" value="Genomic_DNA"/>
</dbReference>
<comment type="caution">
    <text evidence="1">The sequence shown here is derived from an EMBL/GenBank/DDBJ whole genome shotgun (WGS) entry which is preliminary data.</text>
</comment>